<reference evidence="1" key="2">
    <citation type="submission" date="2021-08" db="EMBL/GenBank/DDBJ databases">
        <authorList>
            <person name="Tani A."/>
            <person name="Ola A."/>
            <person name="Ogura Y."/>
            <person name="Katsura K."/>
            <person name="Hayashi T."/>
        </authorList>
    </citation>
    <scope>NUCLEOTIDE SEQUENCE</scope>
    <source>
        <strain evidence="1">DSM 19015</strain>
    </source>
</reference>
<sequence>MSFRRLSSIGGFGFALLVGSAALTPLRAENFSALRVDVGPLLAQGGGLQAEALRADLTAALRRSFADRLDGRGPTLVVRVRGLSINPYAGSGSGRSGFGGGGQSDYLDGEALIVGPRGEILRRHPQLSATPASFGGAWYDPESERRRLAAIAEHYAAWLARSLPSD</sequence>
<proteinExistence type="predicted"/>
<dbReference type="Proteomes" id="UP001055125">
    <property type="component" value="Unassembled WGS sequence"/>
</dbReference>
<gene>
    <name evidence="1" type="ORF">OCOJLMKI_1434</name>
</gene>
<name>A0ABQ4RW87_9HYPH</name>
<keyword evidence="2" id="KW-1185">Reference proteome</keyword>
<evidence type="ECO:0000313" key="2">
    <source>
        <dbReference type="Proteomes" id="UP001055125"/>
    </source>
</evidence>
<comment type="caution">
    <text evidence="1">The sequence shown here is derived from an EMBL/GenBank/DDBJ whole genome shotgun (WGS) entry which is preliminary data.</text>
</comment>
<accession>A0ABQ4RW87</accession>
<organism evidence="1 2">
    <name type="scientific">Methylobacterium iners</name>
    <dbReference type="NCBI Taxonomy" id="418707"/>
    <lineage>
        <taxon>Bacteria</taxon>
        <taxon>Pseudomonadati</taxon>
        <taxon>Pseudomonadota</taxon>
        <taxon>Alphaproteobacteria</taxon>
        <taxon>Hyphomicrobiales</taxon>
        <taxon>Methylobacteriaceae</taxon>
        <taxon>Methylobacterium</taxon>
    </lineage>
</organism>
<reference evidence="1" key="1">
    <citation type="journal article" date="2021" name="Front. Microbiol.">
        <title>Comprehensive Comparative Genomics and Phenotyping of Methylobacterium Species.</title>
        <authorList>
            <person name="Alessa O."/>
            <person name="Ogura Y."/>
            <person name="Fujitani Y."/>
            <person name="Takami H."/>
            <person name="Hayashi T."/>
            <person name="Sahin N."/>
            <person name="Tani A."/>
        </authorList>
    </citation>
    <scope>NUCLEOTIDE SEQUENCE</scope>
    <source>
        <strain evidence="1">DSM 19015</strain>
    </source>
</reference>
<protein>
    <recommendedName>
        <fullName evidence="3">DUF3016 domain-containing protein</fullName>
    </recommendedName>
</protein>
<evidence type="ECO:0008006" key="3">
    <source>
        <dbReference type="Google" id="ProtNLM"/>
    </source>
</evidence>
<dbReference type="RefSeq" id="WP_238243418.1">
    <property type="nucleotide sequence ID" value="NZ_BPQP01000020.1"/>
</dbReference>
<evidence type="ECO:0000313" key="1">
    <source>
        <dbReference type="EMBL" id="GJD94232.1"/>
    </source>
</evidence>
<dbReference type="EMBL" id="BPQP01000020">
    <property type="protein sequence ID" value="GJD94232.1"/>
    <property type="molecule type" value="Genomic_DNA"/>
</dbReference>